<dbReference type="InterPro" id="IPR012337">
    <property type="entry name" value="RNaseH-like_sf"/>
</dbReference>
<dbReference type="InterPro" id="IPR008906">
    <property type="entry name" value="HATC_C_dom"/>
</dbReference>
<sequence length="119" mass="14005">MAVAFELSLVVLLGLKPFEVYGQPETRHIEWGDSIYYYQQLEEHKRRKLNQVVVYQDLRFMRGTSASVERLFSSAKYVMTERRNRMTPVLFEAMTFLKTNSAYWDSRLVVAKAIKTCRA</sequence>
<dbReference type="Pfam" id="PF05699">
    <property type="entry name" value="Dimer_Tnp_hAT"/>
    <property type="match status" value="1"/>
</dbReference>
<dbReference type="PANTHER" id="PTHR40866">
    <property type="entry name" value="BED-TYPE DOMAIN-CONTAINING PROTEIN"/>
    <property type="match status" value="1"/>
</dbReference>
<evidence type="ECO:0000313" key="4">
    <source>
        <dbReference type="EMBL" id="KAG2892353.1"/>
    </source>
</evidence>
<comment type="caution">
    <text evidence="8">The sequence shown here is derived from an EMBL/GenBank/DDBJ whole genome shotgun (WGS) entry which is preliminary data.</text>
</comment>
<dbReference type="EMBL" id="RCMG01000984">
    <property type="protein sequence ID" value="KAG2839974.1"/>
    <property type="molecule type" value="Genomic_DNA"/>
</dbReference>
<dbReference type="Proteomes" id="UP000736787">
    <property type="component" value="Unassembled WGS sequence"/>
</dbReference>
<gene>
    <name evidence="8" type="ORF">PC110_g7275</name>
    <name evidence="3" type="ORF">PC113_g19360</name>
    <name evidence="4" type="ORF">PC115_g18863</name>
    <name evidence="5" type="ORF">PC117_g20993</name>
    <name evidence="6" type="ORF">PC118_g14890</name>
    <name evidence="7" type="ORF">PC129_g13044</name>
</gene>
<evidence type="ECO:0000313" key="7">
    <source>
        <dbReference type="EMBL" id="KAG3216090.1"/>
    </source>
</evidence>
<evidence type="ECO:0000313" key="3">
    <source>
        <dbReference type="EMBL" id="KAG2839974.1"/>
    </source>
</evidence>
<dbReference type="EMBL" id="RCMV01000510">
    <property type="protein sequence ID" value="KAG3216090.1"/>
    <property type="molecule type" value="Genomic_DNA"/>
</dbReference>
<dbReference type="EMBL" id="RCML01000558">
    <property type="protein sequence ID" value="KAG2973853.1"/>
    <property type="molecule type" value="Genomic_DNA"/>
</dbReference>
<dbReference type="OrthoDB" id="129538at2759"/>
<dbReference type="EMBL" id="RCMK01001017">
    <property type="protein sequence ID" value="KAG2904620.1"/>
    <property type="molecule type" value="Genomic_DNA"/>
</dbReference>
<keyword evidence="9" id="KW-1185">Reference proteome</keyword>
<reference evidence="8 9" key="1">
    <citation type="submission" date="2018-01" db="EMBL/GenBank/DDBJ databases">
        <title>Draft genome of the strawberry crown rot pathogen Phytophthora cactorum.</title>
        <authorList>
            <person name="Armitage A.D."/>
            <person name="Lysoe E."/>
            <person name="Nellist C.F."/>
            <person name="Harrison R.J."/>
            <person name="Brurberg M.B."/>
        </authorList>
    </citation>
    <scope>NUCLEOTIDE SEQUENCE [LARGE SCALE GENOMIC DNA]</scope>
    <source>
        <strain evidence="8 9">10300</strain>
    </source>
</reference>
<keyword evidence="1" id="KW-0732">Signal</keyword>
<dbReference type="Proteomes" id="UP000735874">
    <property type="component" value="Unassembled WGS sequence"/>
</dbReference>
<dbReference type="VEuPathDB" id="FungiDB:PC110_g7275"/>
<dbReference type="Proteomes" id="UP000760860">
    <property type="component" value="Unassembled WGS sequence"/>
</dbReference>
<dbReference type="Proteomes" id="UP000697107">
    <property type="component" value="Unassembled WGS sequence"/>
</dbReference>
<evidence type="ECO:0000313" key="6">
    <source>
        <dbReference type="EMBL" id="KAG2973853.1"/>
    </source>
</evidence>
<dbReference type="SUPFAM" id="SSF53098">
    <property type="entry name" value="Ribonuclease H-like"/>
    <property type="match status" value="1"/>
</dbReference>
<feature type="domain" description="HAT C-terminal dimerisation" evidence="2">
    <location>
        <begin position="55"/>
        <end position="100"/>
    </location>
</feature>
<dbReference type="EMBL" id="RCMI01001010">
    <property type="protein sequence ID" value="KAG2892353.1"/>
    <property type="molecule type" value="Genomic_DNA"/>
</dbReference>
<dbReference type="Proteomes" id="UP000251314">
    <property type="component" value="Unassembled WGS sequence"/>
</dbReference>
<protein>
    <recommendedName>
        <fullName evidence="2">HAT C-terminal dimerisation domain-containing protein</fullName>
    </recommendedName>
</protein>
<dbReference type="EMBL" id="MJFZ01000139">
    <property type="protein sequence ID" value="RAW36442.1"/>
    <property type="molecule type" value="Genomic_DNA"/>
</dbReference>
<reference evidence="3" key="2">
    <citation type="submission" date="2018-10" db="EMBL/GenBank/DDBJ databases">
        <title>Effector identification in a new, highly contiguous assembly of the strawberry crown rot pathogen Phytophthora cactorum.</title>
        <authorList>
            <person name="Armitage A.D."/>
            <person name="Nellist C.F."/>
            <person name="Bates H."/>
            <person name="Vickerstaff R.J."/>
            <person name="Harrison R.J."/>
        </authorList>
    </citation>
    <scope>NUCLEOTIDE SEQUENCE</scope>
    <source>
        <strain evidence="3">15-7</strain>
        <strain evidence="4">4032</strain>
        <strain evidence="5">4040</strain>
        <strain evidence="6">P415</strain>
        <strain evidence="7">P421</strain>
    </source>
</reference>
<dbReference type="PANTHER" id="PTHR40866:SF1">
    <property type="entry name" value="BED-TYPE DOMAIN-CONTAINING PROTEIN"/>
    <property type="match status" value="1"/>
</dbReference>
<feature type="signal peptide" evidence="1">
    <location>
        <begin position="1"/>
        <end position="22"/>
    </location>
</feature>
<evidence type="ECO:0000313" key="8">
    <source>
        <dbReference type="EMBL" id="RAW36442.1"/>
    </source>
</evidence>
<evidence type="ECO:0000259" key="2">
    <source>
        <dbReference type="Pfam" id="PF05699"/>
    </source>
</evidence>
<accession>A0A329SLK1</accession>
<evidence type="ECO:0000313" key="9">
    <source>
        <dbReference type="Proteomes" id="UP000251314"/>
    </source>
</evidence>
<name>A0A329SLK1_9STRA</name>
<proteinExistence type="predicted"/>
<dbReference type="GO" id="GO:0046983">
    <property type="term" value="F:protein dimerization activity"/>
    <property type="evidence" value="ECO:0007669"/>
    <property type="project" value="InterPro"/>
</dbReference>
<feature type="chain" id="PRO_5040067962" description="HAT C-terminal dimerisation domain-containing protein" evidence="1">
    <location>
        <begin position="23"/>
        <end position="119"/>
    </location>
</feature>
<evidence type="ECO:0000313" key="5">
    <source>
        <dbReference type="EMBL" id="KAG2904620.1"/>
    </source>
</evidence>
<dbReference type="Proteomes" id="UP000774804">
    <property type="component" value="Unassembled WGS sequence"/>
</dbReference>
<dbReference type="AlphaFoldDB" id="A0A329SLK1"/>
<organism evidence="8 9">
    <name type="scientific">Phytophthora cactorum</name>
    <dbReference type="NCBI Taxonomy" id="29920"/>
    <lineage>
        <taxon>Eukaryota</taxon>
        <taxon>Sar</taxon>
        <taxon>Stramenopiles</taxon>
        <taxon>Oomycota</taxon>
        <taxon>Peronosporomycetes</taxon>
        <taxon>Peronosporales</taxon>
        <taxon>Peronosporaceae</taxon>
        <taxon>Phytophthora</taxon>
    </lineage>
</organism>
<evidence type="ECO:0000256" key="1">
    <source>
        <dbReference type="SAM" id="SignalP"/>
    </source>
</evidence>